<dbReference type="AlphaFoldDB" id="A0AAD9X5T8"/>
<name>A0AAD9X5T8_9ROSI</name>
<accession>A0AAD9X5T8</accession>
<proteinExistence type="predicted"/>
<reference evidence="1" key="1">
    <citation type="journal article" date="2023" name="Plant J.">
        <title>Genome sequences and population genomics provide insights into the demographic history, inbreeding, and mutation load of two 'living fossil' tree species of Dipteronia.</title>
        <authorList>
            <person name="Feng Y."/>
            <person name="Comes H.P."/>
            <person name="Chen J."/>
            <person name="Zhu S."/>
            <person name="Lu R."/>
            <person name="Zhang X."/>
            <person name="Li P."/>
            <person name="Qiu J."/>
            <person name="Olsen K.M."/>
            <person name="Qiu Y."/>
        </authorList>
    </citation>
    <scope>NUCLEOTIDE SEQUENCE</scope>
    <source>
        <strain evidence="1">KIB01</strain>
    </source>
</reference>
<dbReference type="SUPFAM" id="SSF48264">
    <property type="entry name" value="Cytochrome P450"/>
    <property type="match status" value="1"/>
</dbReference>
<protein>
    <submittedName>
        <fullName evidence="1">Uncharacterized protein</fullName>
    </submittedName>
</protein>
<dbReference type="GO" id="GO:0004497">
    <property type="term" value="F:monooxygenase activity"/>
    <property type="evidence" value="ECO:0007669"/>
    <property type="project" value="InterPro"/>
</dbReference>
<dbReference type="GO" id="GO:0020037">
    <property type="term" value="F:heme binding"/>
    <property type="evidence" value="ECO:0007669"/>
    <property type="project" value="InterPro"/>
</dbReference>
<dbReference type="GO" id="GO:0005506">
    <property type="term" value="F:iron ion binding"/>
    <property type="evidence" value="ECO:0007669"/>
    <property type="project" value="InterPro"/>
</dbReference>
<evidence type="ECO:0000313" key="1">
    <source>
        <dbReference type="EMBL" id="KAK2653315.1"/>
    </source>
</evidence>
<keyword evidence="2" id="KW-1185">Reference proteome</keyword>
<comment type="caution">
    <text evidence="1">The sequence shown here is derived from an EMBL/GenBank/DDBJ whole genome shotgun (WGS) entry which is preliminary data.</text>
</comment>
<dbReference type="InterPro" id="IPR036396">
    <property type="entry name" value="Cyt_P450_sf"/>
</dbReference>
<evidence type="ECO:0000313" key="2">
    <source>
        <dbReference type="Proteomes" id="UP001280121"/>
    </source>
</evidence>
<dbReference type="Proteomes" id="UP001280121">
    <property type="component" value="Unassembled WGS sequence"/>
</dbReference>
<organism evidence="1 2">
    <name type="scientific">Dipteronia dyeriana</name>
    <dbReference type="NCBI Taxonomy" id="168575"/>
    <lineage>
        <taxon>Eukaryota</taxon>
        <taxon>Viridiplantae</taxon>
        <taxon>Streptophyta</taxon>
        <taxon>Embryophyta</taxon>
        <taxon>Tracheophyta</taxon>
        <taxon>Spermatophyta</taxon>
        <taxon>Magnoliopsida</taxon>
        <taxon>eudicotyledons</taxon>
        <taxon>Gunneridae</taxon>
        <taxon>Pentapetalae</taxon>
        <taxon>rosids</taxon>
        <taxon>malvids</taxon>
        <taxon>Sapindales</taxon>
        <taxon>Sapindaceae</taxon>
        <taxon>Hippocastanoideae</taxon>
        <taxon>Acereae</taxon>
        <taxon>Dipteronia</taxon>
    </lineage>
</organism>
<sequence length="119" mass="14294">MRRILTTDVVSLVKHRWFYAKRTKETNHLVRYVYNQIQFGGSVNVRVAAQHYYGNLIRKSVFNKRLFRDGSKDEGPGLEEEEHVYAIFRILHYLFSFCASDFFFPCLRWKFDLDGHERP</sequence>
<dbReference type="GO" id="GO:0016705">
    <property type="term" value="F:oxidoreductase activity, acting on paired donors, with incorporation or reduction of molecular oxygen"/>
    <property type="evidence" value="ECO:0007669"/>
    <property type="project" value="InterPro"/>
</dbReference>
<dbReference type="EMBL" id="JANJYI010000004">
    <property type="protein sequence ID" value="KAK2653315.1"/>
    <property type="molecule type" value="Genomic_DNA"/>
</dbReference>
<gene>
    <name evidence="1" type="ORF">Ddye_013171</name>
</gene>